<evidence type="ECO:0000256" key="1">
    <source>
        <dbReference type="ARBA" id="ARBA00006432"/>
    </source>
</evidence>
<dbReference type="Gene3D" id="3.40.50.12780">
    <property type="entry name" value="N-terminal domain of ligase-like"/>
    <property type="match status" value="1"/>
</dbReference>
<dbReference type="InterPro" id="IPR025110">
    <property type="entry name" value="AMP-bd_C"/>
</dbReference>
<keyword evidence="6" id="KW-1185">Reference proteome</keyword>
<dbReference type="Gene3D" id="3.30.300.30">
    <property type="match status" value="1"/>
</dbReference>
<dbReference type="SUPFAM" id="SSF56801">
    <property type="entry name" value="Acetyl-CoA synthetase-like"/>
    <property type="match status" value="1"/>
</dbReference>
<dbReference type="PANTHER" id="PTHR43201">
    <property type="entry name" value="ACYL-COA SYNTHETASE"/>
    <property type="match status" value="1"/>
</dbReference>
<dbReference type="InterPro" id="IPR045851">
    <property type="entry name" value="AMP-bd_C_sf"/>
</dbReference>
<dbReference type="Proteomes" id="UP000569329">
    <property type="component" value="Unassembled WGS sequence"/>
</dbReference>
<sequence length="466" mass="50128">MRTPPVLGDPTTLHLSSENASLSAPELLARAHGAARELADTGAPARIAVGPNTDALSRMCWFLGADLLGAATLITEPTWTAREHEAVLGDARPDRFVEAMPHPTSRPVTPRGDEETHFYLPTTSGSSGRPRVMTRDRRSWLRSFDAFEIGLTARDAVLVPGPLSSSLFLFAALHGLREGADVHLLERWSAAEAAEACRRSTVLHVVPPMLSALLAIWEHQPRLRERCVVDKVVCGGARVDAALRSRLHAVFPECELIEYYGAAEHSLIGIRRGDGPLNPVDGVEVDVREGERGLPPETAGQLWVRSELTFGGYLDEGTVRVPGAGFSSVGDRAVRHEDGSLTVLGRESSTISSGARAVSAEEVEAVVRDVAGVLDVVVSATPHPRLGSIVTAVLEIDPDEPPWLSALRSRVRQSLESAKRPRSWLATTDLPRTAAGKPARSLIAERLATGTLEARAWEAPERGALP</sequence>
<name>A0A839DWD8_9PSEU</name>
<keyword evidence="2 5" id="KW-0436">Ligase</keyword>
<dbReference type="InterPro" id="IPR042099">
    <property type="entry name" value="ANL_N_sf"/>
</dbReference>
<dbReference type="InterPro" id="IPR020845">
    <property type="entry name" value="AMP-binding_CS"/>
</dbReference>
<proteinExistence type="inferred from homology"/>
<dbReference type="InterPro" id="IPR000873">
    <property type="entry name" value="AMP-dep_synth/lig_dom"/>
</dbReference>
<dbReference type="EC" id="6.2.1.3" evidence="5"/>
<dbReference type="GO" id="GO:0031956">
    <property type="term" value="F:medium-chain fatty acid-CoA ligase activity"/>
    <property type="evidence" value="ECO:0007669"/>
    <property type="project" value="TreeGrafter"/>
</dbReference>
<comment type="caution">
    <text evidence="5">The sequence shown here is derived from an EMBL/GenBank/DDBJ whole genome shotgun (WGS) entry which is preliminary data.</text>
</comment>
<feature type="domain" description="AMP-binding enzyme C-terminal" evidence="4">
    <location>
        <begin position="362"/>
        <end position="437"/>
    </location>
</feature>
<dbReference type="Pfam" id="PF13193">
    <property type="entry name" value="AMP-binding_C"/>
    <property type="match status" value="1"/>
</dbReference>
<gene>
    <name evidence="5" type="ORF">FHX42_000417</name>
</gene>
<comment type="similarity">
    <text evidence="1">Belongs to the ATP-dependent AMP-binding enzyme family.</text>
</comment>
<dbReference type="AlphaFoldDB" id="A0A839DWD8"/>
<dbReference type="RefSeq" id="WP_328795844.1">
    <property type="nucleotide sequence ID" value="NZ_JACGWZ010000001.1"/>
</dbReference>
<dbReference type="PROSITE" id="PS00455">
    <property type="entry name" value="AMP_BINDING"/>
    <property type="match status" value="1"/>
</dbReference>
<evidence type="ECO:0000256" key="2">
    <source>
        <dbReference type="ARBA" id="ARBA00022598"/>
    </source>
</evidence>
<dbReference type="GO" id="GO:0004467">
    <property type="term" value="F:long-chain fatty acid-CoA ligase activity"/>
    <property type="evidence" value="ECO:0007669"/>
    <property type="project" value="UniProtKB-EC"/>
</dbReference>
<dbReference type="Pfam" id="PF00501">
    <property type="entry name" value="AMP-binding"/>
    <property type="match status" value="1"/>
</dbReference>
<evidence type="ECO:0000313" key="6">
    <source>
        <dbReference type="Proteomes" id="UP000569329"/>
    </source>
</evidence>
<reference evidence="5 6" key="1">
    <citation type="submission" date="2020-07" db="EMBL/GenBank/DDBJ databases">
        <title>Sequencing the genomes of 1000 actinobacteria strains.</title>
        <authorList>
            <person name="Klenk H.-P."/>
        </authorList>
    </citation>
    <scope>NUCLEOTIDE SEQUENCE [LARGE SCALE GENOMIC DNA]</scope>
    <source>
        <strain evidence="5 6">DSM 45975</strain>
    </source>
</reference>
<evidence type="ECO:0000259" key="4">
    <source>
        <dbReference type="Pfam" id="PF13193"/>
    </source>
</evidence>
<dbReference type="PANTHER" id="PTHR43201:SF5">
    <property type="entry name" value="MEDIUM-CHAIN ACYL-COA LIGASE ACSF2, MITOCHONDRIAL"/>
    <property type="match status" value="1"/>
</dbReference>
<protein>
    <submittedName>
        <fullName evidence="5">Long-chain acyl-CoA synthetase</fullName>
        <ecNumber evidence="5">6.2.1.3</ecNumber>
    </submittedName>
</protein>
<accession>A0A839DWD8</accession>
<dbReference type="EMBL" id="JACGWZ010000001">
    <property type="protein sequence ID" value="MBA8823088.1"/>
    <property type="molecule type" value="Genomic_DNA"/>
</dbReference>
<evidence type="ECO:0000259" key="3">
    <source>
        <dbReference type="Pfam" id="PF00501"/>
    </source>
</evidence>
<feature type="domain" description="AMP-dependent synthetase/ligase" evidence="3">
    <location>
        <begin position="107"/>
        <end position="314"/>
    </location>
</feature>
<organism evidence="5 6">
    <name type="scientific">Halosaccharopolyspora lacisalsi</name>
    <dbReference type="NCBI Taxonomy" id="1000566"/>
    <lineage>
        <taxon>Bacteria</taxon>
        <taxon>Bacillati</taxon>
        <taxon>Actinomycetota</taxon>
        <taxon>Actinomycetes</taxon>
        <taxon>Pseudonocardiales</taxon>
        <taxon>Pseudonocardiaceae</taxon>
        <taxon>Halosaccharopolyspora</taxon>
    </lineage>
</organism>
<evidence type="ECO:0000313" key="5">
    <source>
        <dbReference type="EMBL" id="MBA8823088.1"/>
    </source>
</evidence>